<dbReference type="EMBL" id="JAOYEY010000052">
    <property type="protein sequence ID" value="MCV9888930.1"/>
    <property type="molecule type" value="Genomic_DNA"/>
</dbReference>
<protein>
    <submittedName>
        <fullName evidence="4">GNAT family N-acetyltransferase</fullName>
    </submittedName>
</protein>
<keyword evidence="1" id="KW-0808">Transferase</keyword>
<dbReference type="InterPro" id="IPR016181">
    <property type="entry name" value="Acyl_CoA_acyltransferase"/>
</dbReference>
<dbReference type="Proteomes" id="UP001526147">
    <property type="component" value="Unassembled WGS sequence"/>
</dbReference>
<keyword evidence="2" id="KW-0012">Acyltransferase</keyword>
<evidence type="ECO:0000313" key="4">
    <source>
        <dbReference type="EMBL" id="MCV9888930.1"/>
    </source>
</evidence>
<dbReference type="Pfam" id="PF00583">
    <property type="entry name" value="Acetyltransf_1"/>
    <property type="match status" value="1"/>
</dbReference>
<dbReference type="CDD" id="cd04301">
    <property type="entry name" value="NAT_SF"/>
    <property type="match status" value="1"/>
</dbReference>
<dbReference type="PANTHER" id="PTHR43877">
    <property type="entry name" value="AMINOALKYLPHOSPHONATE N-ACETYLTRANSFERASE-RELATED-RELATED"/>
    <property type="match status" value="1"/>
</dbReference>
<evidence type="ECO:0000256" key="1">
    <source>
        <dbReference type="ARBA" id="ARBA00022679"/>
    </source>
</evidence>
<proteinExistence type="predicted"/>
<dbReference type="Gene3D" id="3.40.630.30">
    <property type="match status" value="1"/>
</dbReference>
<dbReference type="RefSeq" id="WP_264144940.1">
    <property type="nucleotide sequence ID" value="NZ_JAOYEY010000052.1"/>
</dbReference>
<accession>A0ABT3DPD1</accession>
<name>A0ABT3DPD1_9BACI</name>
<feature type="domain" description="N-acetyltransferase" evidence="3">
    <location>
        <begin position="3"/>
        <end position="160"/>
    </location>
</feature>
<dbReference type="InterPro" id="IPR050832">
    <property type="entry name" value="Bact_Acetyltransf"/>
</dbReference>
<reference evidence="4 5" key="1">
    <citation type="submission" date="2022-10" db="EMBL/GenBank/DDBJ databases">
        <title>Draft genome assembly of moderately radiation resistant bacterium Metabacillus halosaccharovorans.</title>
        <authorList>
            <person name="Pal S."/>
            <person name="Gopinathan A."/>
        </authorList>
    </citation>
    <scope>NUCLEOTIDE SEQUENCE [LARGE SCALE GENOMIC DNA]</scope>
    <source>
        <strain evidence="4 5">VITHBRA001</strain>
    </source>
</reference>
<dbReference type="PROSITE" id="PS51186">
    <property type="entry name" value="GNAT"/>
    <property type="match status" value="1"/>
</dbReference>
<dbReference type="InterPro" id="IPR000182">
    <property type="entry name" value="GNAT_dom"/>
</dbReference>
<gene>
    <name evidence="4" type="ORF">OIH86_25050</name>
</gene>
<dbReference type="SUPFAM" id="SSF55729">
    <property type="entry name" value="Acyl-CoA N-acyltransferases (Nat)"/>
    <property type="match status" value="1"/>
</dbReference>
<sequence>MTIEVRLSKESDVEQLLEIDNRIWNSTTTPAIIKWNSVSEYKQKNPEGSQLVALVKGQVAGFLGFHSPTPLNTNQHVLEIDIAVDMHFQGSGVGRSLLLNAENIFKEKGIKKLSLRVLETNSGAIQFYQKCGFRVQGKLINEFFIDGKYVNDVLMYKLLDW</sequence>
<dbReference type="PANTHER" id="PTHR43877:SF2">
    <property type="entry name" value="AMINOALKYLPHOSPHONATE N-ACETYLTRANSFERASE-RELATED"/>
    <property type="match status" value="1"/>
</dbReference>
<comment type="caution">
    <text evidence="4">The sequence shown here is derived from an EMBL/GenBank/DDBJ whole genome shotgun (WGS) entry which is preliminary data.</text>
</comment>
<keyword evidence="5" id="KW-1185">Reference proteome</keyword>
<evidence type="ECO:0000256" key="2">
    <source>
        <dbReference type="ARBA" id="ARBA00023315"/>
    </source>
</evidence>
<organism evidence="4 5">
    <name type="scientific">Metabacillus halosaccharovorans</name>
    <dbReference type="NCBI Taxonomy" id="930124"/>
    <lineage>
        <taxon>Bacteria</taxon>
        <taxon>Bacillati</taxon>
        <taxon>Bacillota</taxon>
        <taxon>Bacilli</taxon>
        <taxon>Bacillales</taxon>
        <taxon>Bacillaceae</taxon>
        <taxon>Metabacillus</taxon>
    </lineage>
</organism>
<evidence type="ECO:0000313" key="5">
    <source>
        <dbReference type="Proteomes" id="UP001526147"/>
    </source>
</evidence>
<evidence type="ECO:0000259" key="3">
    <source>
        <dbReference type="PROSITE" id="PS51186"/>
    </source>
</evidence>